<evidence type="ECO:0000256" key="1">
    <source>
        <dbReference type="ARBA" id="ARBA00007469"/>
    </source>
</evidence>
<dbReference type="RefSeq" id="WP_054774163.1">
    <property type="nucleotide sequence ID" value="NZ_AP019782.1"/>
</dbReference>
<proteinExistence type="inferred from homology"/>
<dbReference type="SUPFAM" id="SSF55895">
    <property type="entry name" value="Ribonuclease Rh-like"/>
    <property type="match status" value="1"/>
</dbReference>
<dbReference type="InterPro" id="IPR001568">
    <property type="entry name" value="RNase_T2-like"/>
</dbReference>
<dbReference type="PANTHER" id="PTHR11240">
    <property type="entry name" value="RIBONUCLEASE T2"/>
    <property type="match status" value="1"/>
</dbReference>
<keyword evidence="5" id="KW-1185">Reference proteome</keyword>
<evidence type="ECO:0000313" key="4">
    <source>
        <dbReference type="EMBL" id="BBL72566.1"/>
    </source>
</evidence>
<feature type="signal peptide" evidence="3">
    <location>
        <begin position="1"/>
        <end position="23"/>
    </location>
</feature>
<accession>A0A8D5AJM5</accession>
<keyword evidence="3" id="KW-0732">Signal</keyword>
<dbReference type="PANTHER" id="PTHR11240:SF22">
    <property type="entry name" value="RIBONUCLEASE T2"/>
    <property type="match status" value="1"/>
</dbReference>
<dbReference type="InterPro" id="IPR036430">
    <property type="entry name" value="RNase_T2-like_sf"/>
</dbReference>
<evidence type="ECO:0000256" key="3">
    <source>
        <dbReference type="SAM" id="SignalP"/>
    </source>
</evidence>
<feature type="chain" id="PRO_5034829764" evidence="3">
    <location>
        <begin position="24"/>
        <end position="230"/>
    </location>
</feature>
<dbReference type="GO" id="GO:0006401">
    <property type="term" value="P:RNA catabolic process"/>
    <property type="evidence" value="ECO:0007669"/>
    <property type="project" value="TreeGrafter"/>
</dbReference>
<dbReference type="InterPro" id="IPR033130">
    <property type="entry name" value="RNase_T2_His_AS_2"/>
</dbReference>
<organism evidence="4 5">
    <name type="scientific">Methylogaea oryzae</name>
    <dbReference type="NCBI Taxonomy" id="1295382"/>
    <lineage>
        <taxon>Bacteria</taxon>
        <taxon>Pseudomonadati</taxon>
        <taxon>Pseudomonadota</taxon>
        <taxon>Gammaproteobacteria</taxon>
        <taxon>Methylococcales</taxon>
        <taxon>Methylococcaceae</taxon>
        <taxon>Methylogaea</taxon>
    </lineage>
</organism>
<dbReference type="GO" id="GO:0033897">
    <property type="term" value="F:ribonuclease T2 activity"/>
    <property type="evidence" value="ECO:0007669"/>
    <property type="project" value="InterPro"/>
</dbReference>
<dbReference type="GO" id="GO:0003723">
    <property type="term" value="F:RNA binding"/>
    <property type="evidence" value="ECO:0007669"/>
    <property type="project" value="InterPro"/>
</dbReference>
<dbReference type="Proteomes" id="UP000824988">
    <property type="component" value="Chromosome"/>
</dbReference>
<sequence>MNHVKRVIAAAALSVLWAGSAGAEQYVFALSWEPAFCQSHRKTAECRAESSASFAAGHLTLHGLWPDGGEYCQVPAQQRQDDEGHLWDRLPPVQLAGENRSKLDKYMPGTQSLLERHEWTKHGSCYSASPDGYFAKAVELATQVDASELNQRLANAAGGSVERDQLIEAVRRDFGDAAADSLSLICQKGALQEVRFVLNERIRRGGLDRDAFAGRGKKLCSSRVNVTAAP</sequence>
<dbReference type="Pfam" id="PF00445">
    <property type="entry name" value="Ribonuclease_T2"/>
    <property type="match status" value="1"/>
</dbReference>
<name>A0A8D5AJM5_9GAMM</name>
<dbReference type="KEGG" id="moz:MoryE10_31720"/>
<protein>
    <submittedName>
        <fullName evidence="4">Uncharacterized protein</fullName>
    </submittedName>
</protein>
<dbReference type="AlphaFoldDB" id="A0A8D5AJM5"/>
<evidence type="ECO:0000313" key="5">
    <source>
        <dbReference type="Proteomes" id="UP000824988"/>
    </source>
</evidence>
<evidence type="ECO:0000256" key="2">
    <source>
        <dbReference type="RuleBase" id="RU004328"/>
    </source>
</evidence>
<dbReference type="PROSITE" id="PS00531">
    <property type="entry name" value="RNASE_T2_2"/>
    <property type="match status" value="1"/>
</dbReference>
<dbReference type="Gene3D" id="3.90.730.10">
    <property type="entry name" value="Ribonuclease T2-like"/>
    <property type="match status" value="1"/>
</dbReference>
<gene>
    <name evidence="4" type="ORF">MoryE10_31720</name>
</gene>
<comment type="similarity">
    <text evidence="1 2">Belongs to the RNase T2 family.</text>
</comment>
<dbReference type="EMBL" id="AP019782">
    <property type="protein sequence ID" value="BBL72566.1"/>
    <property type="molecule type" value="Genomic_DNA"/>
</dbReference>
<reference evidence="4" key="1">
    <citation type="submission" date="2019-06" db="EMBL/GenBank/DDBJ databases">
        <title>Complete genome sequence of Methylogaea oryzae strain JCM16910.</title>
        <authorList>
            <person name="Asakawa S."/>
        </authorList>
    </citation>
    <scope>NUCLEOTIDE SEQUENCE</scope>
    <source>
        <strain evidence="4">E10</strain>
    </source>
</reference>